<dbReference type="GO" id="GO:0008237">
    <property type="term" value="F:metallopeptidase activity"/>
    <property type="evidence" value="ECO:0007669"/>
    <property type="project" value="InterPro"/>
</dbReference>
<dbReference type="AlphaFoldDB" id="A0AAV8UKJ8"/>
<gene>
    <name evidence="5" type="ORF">NDN08_006355</name>
</gene>
<evidence type="ECO:0000256" key="3">
    <source>
        <dbReference type="ARBA" id="ARBA00022917"/>
    </source>
</evidence>
<keyword evidence="2" id="KW-0396">Initiation factor</keyword>
<dbReference type="InterPro" id="IPR037518">
    <property type="entry name" value="MPN"/>
</dbReference>
<dbReference type="GO" id="GO:0005852">
    <property type="term" value="C:eukaryotic translation initiation factor 3 complex"/>
    <property type="evidence" value="ECO:0007669"/>
    <property type="project" value="InterPro"/>
</dbReference>
<evidence type="ECO:0000259" key="4">
    <source>
        <dbReference type="PROSITE" id="PS50249"/>
    </source>
</evidence>
<evidence type="ECO:0000313" key="6">
    <source>
        <dbReference type="Proteomes" id="UP001157974"/>
    </source>
</evidence>
<accession>A0AAV8UKJ8</accession>
<dbReference type="InterPro" id="IPR045810">
    <property type="entry name" value="eIF3h_C"/>
</dbReference>
<dbReference type="PANTHER" id="PTHR10410">
    <property type="entry name" value="EUKARYOTIC TRANSLATION INITIATION FACTOR 3 -RELATED"/>
    <property type="match status" value="1"/>
</dbReference>
<evidence type="ECO:0000313" key="5">
    <source>
        <dbReference type="EMBL" id="KAJ8903040.1"/>
    </source>
</evidence>
<dbReference type="InterPro" id="IPR027524">
    <property type="entry name" value="eIF3h"/>
</dbReference>
<keyword evidence="1" id="KW-0963">Cytoplasm</keyword>
<evidence type="ECO:0000256" key="2">
    <source>
        <dbReference type="ARBA" id="ARBA00022540"/>
    </source>
</evidence>
<dbReference type="InterPro" id="IPR050242">
    <property type="entry name" value="JAMM_MPN+_peptidase_M67A"/>
</dbReference>
<dbReference type="SMART" id="SM00232">
    <property type="entry name" value="JAB_MPN"/>
    <property type="match status" value="1"/>
</dbReference>
<evidence type="ECO:0000256" key="1">
    <source>
        <dbReference type="ARBA" id="ARBA00022490"/>
    </source>
</evidence>
<dbReference type="Pfam" id="PF01398">
    <property type="entry name" value="JAB"/>
    <property type="match status" value="1"/>
</dbReference>
<dbReference type="Gene3D" id="3.40.140.10">
    <property type="entry name" value="Cytidine Deaminase, domain 2"/>
    <property type="match status" value="1"/>
</dbReference>
<sequence>MMAEEEPTEAIATGWTNITSVQLDGLVVMKIIKHCHENLPLTVTGQLLGMDVGENLEITNSYSFPQIQSSTLGPNDADRGDADLDHSQYQMNMMICVRNVNIDHQVVGWYQSSGSQMGSFLTMQWIDTQFSYQDNLQNVVCLVYDPVRTESGTLGIRAYRLSKAFVEMRKRREFTSFAFSRFGMDSSHIIEEVPIDLKMSTLQKAYIADMFCQPDLSAENSVELSRLSIAEESPLERTLEFMVNDLEVLNREQHKYSFFVRSNSARIGGLYQDLVRARRSGKENNDENPGRNEMDKLANAMSVETPRLESKMLIKELNLYVEKLTSLSVESVVKENAVLSLQMDQ</sequence>
<dbReference type="GO" id="GO:0003743">
    <property type="term" value="F:translation initiation factor activity"/>
    <property type="evidence" value="ECO:0007669"/>
    <property type="project" value="UniProtKB-KW"/>
</dbReference>
<dbReference type="CDD" id="cd08065">
    <property type="entry name" value="MPN_eIF3h"/>
    <property type="match status" value="1"/>
</dbReference>
<dbReference type="InterPro" id="IPR000555">
    <property type="entry name" value="JAMM/MPN+_dom"/>
</dbReference>
<dbReference type="PROSITE" id="PS50249">
    <property type="entry name" value="MPN"/>
    <property type="match status" value="1"/>
</dbReference>
<dbReference type="Proteomes" id="UP001157974">
    <property type="component" value="Unassembled WGS sequence"/>
</dbReference>
<proteinExistence type="predicted"/>
<feature type="domain" description="MPN" evidence="4">
    <location>
        <begin position="21"/>
        <end position="165"/>
    </location>
</feature>
<keyword evidence="3" id="KW-0648">Protein biosynthesis</keyword>
<dbReference type="EMBL" id="JAMWBK010000008">
    <property type="protein sequence ID" value="KAJ8903040.1"/>
    <property type="molecule type" value="Genomic_DNA"/>
</dbReference>
<name>A0AAV8UKJ8_9RHOD</name>
<reference evidence="5 6" key="1">
    <citation type="journal article" date="2023" name="Nat. Commun.">
        <title>Origin of minicircular mitochondrial genomes in red algae.</title>
        <authorList>
            <person name="Lee Y."/>
            <person name="Cho C.H."/>
            <person name="Lee Y.M."/>
            <person name="Park S.I."/>
            <person name="Yang J.H."/>
            <person name="West J.A."/>
            <person name="Bhattacharya D."/>
            <person name="Yoon H.S."/>
        </authorList>
    </citation>
    <scope>NUCLEOTIDE SEQUENCE [LARGE SCALE GENOMIC DNA]</scope>
    <source>
        <strain evidence="5 6">CCMP1338</strain>
        <tissue evidence="5">Whole cell</tissue>
    </source>
</reference>
<dbReference type="Pfam" id="PF19445">
    <property type="entry name" value="eIF3h_C"/>
    <property type="match status" value="1"/>
</dbReference>
<keyword evidence="6" id="KW-1185">Reference proteome</keyword>
<protein>
    <recommendedName>
        <fullName evidence="4">MPN domain-containing protein</fullName>
    </recommendedName>
</protein>
<comment type="caution">
    <text evidence="5">The sequence shown here is derived from an EMBL/GenBank/DDBJ whole genome shotgun (WGS) entry which is preliminary data.</text>
</comment>
<organism evidence="5 6">
    <name type="scientific">Rhodosorus marinus</name>
    <dbReference type="NCBI Taxonomy" id="101924"/>
    <lineage>
        <taxon>Eukaryota</taxon>
        <taxon>Rhodophyta</taxon>
        <taxon>Stylonematophyceae</taxon>
        <taxon>Stylonematales</taxon>
        <taxon>Stylonemataceae</taxon>
        <taxon>Rhodosorus</taxon>
    </lineage>
</organism>